<dbReference type="UCSC" id="Y77E11A.9">
    <property type="organism name" value="c. elegans"/>
</dbReference>
<evidence type="ECO:0000313" key="4">
    <source>
        <dbReference type="WormBase" id="Y77E11A.9"/>
    </source>
</evidence>
<accession>Q9N4B3</accession>
<dbReference type="InterPro" id="IPR006583">
    <property type="entry name" value="PAN-3_domain"/>
</dbReference>
<evidence type="ECO:0000313" key="3">
    <source>
        <dbReference type="Proteomes" id="UP000001940"/>
    </source>
</evidence>
<evidence type="ECO:0000259" key="1">
    <source>
        <dbReference type="SMART" id="SM00605"/>
    </source>
</evidence>
<reference evidence="2 3" key="1">
    <citation type="journal article" date="1998" name="Science">
        <title>Genome sequence of the nematode C. elegans: a platform for investigating biology.</title>
        <authorList>
            <consortium name="The C. elegans sequencing consortium"/>
            <person name="Sulson J.E."/>
            <person name="Waterston R."/>
        </authorList>
    </citation>
    <scope>NUCLEOTIDE SEQUENCE [LARGE SCALE GENOMIC DNA]</scope>
    <source>
        <strain evidence="2 3">Bristol N2</strain>
    </source>
</reference>
<dbReference type="OrthoDB" id="5855627at2759"/>
<dbReference type="EMBL" id="BX284604">
    <property type="protein sequence ID" value="CCD72594.1"/>
    <property type="molecule type" value="Genomic_DNA"/>
</dbReference>
<dbReference type="PANTHER" id="PTHR47629">
    <property type="entry name" value="C-TYPE LECTIN-RELATED"/>
    <property type="match status" value="1"/>
</dbReference>
<sequence length="296" mass="33045">MLVWGIPNTTNNTQVNTSLTWDGCLTACFYSPACVMAWQNDSTCYNYAFYYVDYVSRTTSANESVVAFKVNSPNGTCPTGAIPPTFDNQNATGHLYVNDYPPYFPYHSDYSIYATPTGWKISSRMNHSCIDMTDVIVRADNSMVCLMTFRTSTAGSFSYNRSLELCKSKGVDALFGAVYPEDFEQLAEIGERERNETANRNTYARIDGIRTKACQSTPRTPYCMSPKGFTFLSSVPTFEHYNWVTNSSAMATANDNCLVLVFNGNNAVKVDVKSCEGNFNPLPAQFFVCSRPAWEN</sequence>
<gene>
    <name evidence="2 4" type="primary">clec-171</name>
    <name evidence="2" type="ORF">CELE_Y77E11A.9</name>
    <name evidence="4" type="ORF">Y77E11A.9</name>
</gene>
<feature type="domain" description="PAN-3" evidence="1">
    <location>
        <begin position="1"/>
        <end position="115"/>
    </location>
</feature>
<dbReference type="Pfam" id="PF08277">
    <property type="entry name" value="PAN_3"/>
    <property type="match status" value="1"/>
</dbReference>
<organism evidence="2 3">
    <name type="scientific">Caenorhabditis elegans</name>
    <dbReference type="NCBI Taxonomy" id="6239"/>
    <lineage>
        <taxon>Eukaryota</taxon>
        <taxon>Metazoa</taxon>
        <taxon>Ecdysozoa</taxon>
        <taxon>Nematoda</taxon>
        <taxon>Chromadorea</taxon>
        <taxon>Rhabditida</taxon>
        <taxon>Rhabditina</taxon>
        <taxon>Rhabditomorpha</taxon>
        <taxon>Rhabditoidea</taxon>
        <taxon>Rhabditidae</taxon>
        <taxon>Peloderinae</taxon>
        <taxon>Caenorhabditis</taxon>
    </lineage>
</organism>
<name>Q9N4B3_CAEEL</name>
<dbReference type="FunCoup" id="Q9N4B3">
    <property type="interactions" value="60"/>
</dbReference>
<dbReference type="RefSeq" id="NP_500080.2">
    <property type="nucleotide sequence ID" value="NM_067679.3"/>
</dbReference>
<keyword evidence="3" id="KW-1185">Reference proteome</keyword>
<proteinExistence type="predicted"/>
<dbReference type="PhylomeDB" id="Q9N4B3"/>
<dbReference type="Proteomes" id="UP000001940">
    <property type="component" value="Chromosome IV"/>
</dbReference>
<dbReference type="HOGENOM" id="CLU_045736_1_0_1"/>
<dbReference type="InParanoid" id="Q9N4B3"/>
<evidence type="ECO:0000313" key="2">
    <source>
        <dbReference type="EMBL" id="CCD72594.1"/>
    </source>
</evidence>
<dbReference type="WormBase" id="Y77E11A.9">
    <property type="protein sequence ID" value="CE34432"/>
    <property type="gene ID" value="WBGene00022312"/>
    <property type="gene designation" value="clec-171"/>
</dbReference>
<dbReference type="PANTHER" id="PTHR47629:SF1">
    <property type="entry name" value="C-TYPE LECTIN DOMAIN-CONTAINING PROTEIN-RELATED"/>
    <property type="match status" value="1"/>
</dbReference>
<dbReference type="eggNOG" id="ENOG502TH6W">
    <property type="taxonomic scope" value="Eukaryota"/>
</dbReference>
<dbReference type="SMART" id="SM00605">
    <property type="entry name" value="CW"/>
    <property type="match status" value="1"/>
</dbReference>
<dbReference type="AGR" id="WB:WBGene00022312"/>
<protein>
    <submittedName>
        <fullName evidence="2">PAN-3 domain-containing protein</fullName>
    </submittedName>
</protein>
<dbReference type="KEGG" id="cel:CELE_Y77E11A.9"/>
<dbReference type="GeneID" id="190737"/>
<dbReference type="CTD" id="190737"/>
<dbReference type="Bgee" id="WBGene00022312">
    <property type="expression patterns" value="Expressed in embryo and 1 other cell type or tissue"/>
</dbReference>
<dbReference type="AlphaFoldDB" id="Q9N4B3"/>
<dbReference type="OMA" id="TANRNTY"/>
<dbReference type="PaxDb" id="6239-Y77E11A.9"/>